<evidence type="ECO:0000313" key="10">
    <source>
        <dbReference type="EMBL" id="KXB65208.1"/>
    </source>
</evidence>
<keyword evidence="4" id="KW-0597">Phosphoprotein</keyword>
<dbReference type="FunFam" id="3.30.565.10:FF:000006">
    <property type="entry name" value="Sensor histidine kinase WalK"/>
    <property type="match status" value="1"/>
</dbReference>
<gene>
    <name evidence="10" type="ORF">HMPREF1863_01716</name>
</gene>
<comment type="caution">
    <text evidence="10">The sequence shown here is derived from an EMBL/GenBank/DDBJ whole genome shotgun (WGS) entry which is preliminary data.</text>
</comment>
<feature type="domain" description="Histidine kinase" evidence="9">
    <location>
        <begin position="343"/>
        <end position="560"/>
    </location>
</feature>
<keyword evidence="6 10" id="KW-0418">Kinase</keyword>
<evidence type="ECO:0000256" key="2">
    <source>
        <dbReference type="ARBA" id="ARBA00004370"/>
    </source>
</evidence>
<evidence type="ECO:0000256" key="3">
    <source>
        <dbReference type="ARBA" id="ARBA00012438"/>
    </source>
</evidence>
<organism evidence="10 11">
    <name type="scientific">Aedoeadaptatus coxii</name>
    <dbReference type="NCBI Taxonomy" id="755172"/>
    <lineage>
        <taxon>Bacteria</taxon>
        <taxon>Bacillati</taxon>
        <taxon>Bacillota</taxon>
        <taxon>Tissierellia</taxon>
        <taxon>Tissierellales</taxon>
        <taxon>Peptoniphilaceae</taxon>
        <taxon>Aedoeadaptatus</taxon>
    </lineage>
</organism>
<sequence>MNKTVRLLSVLIAFVIALVFQLAASVESNHREGALKEESANKFINILREEEVTRRVAILNNSGGREYLLYLDGEGKVLFSNLSAEKENALRKNRGTRGVDESWHEVSESSLEKGYFRKVNFRDGSSLFIGINQESLTATNLHFLPYTLLLTMIAATSLYHLWQYATYRDRSQIKQLFRQFRHYVVDHHYQMELPPQLLDYEAILIDESSRLRHRLGSLESQLQGLNDMIGNMTEGVILVGDDEKIITINYAAVKLLNGSIHSQYINKDFDKLCGSGDFNEAFHHIFAGRKKEIRKFEMEGFIIKCFFDPVFNGSGGLYGMLLLLIDETQQSLAERSRREFTSNVTHELKTPLTSISGYAELLRSGMVKEEDRDRFLDIILKESDNLFRLIDTVISFSRLEEKNRAEEYRTVDIEGLLAEIIAHFAPEIKHKELRVDLKPGKDNRLYTHPVLMKELLTNLVDNAIAYNVEGGSVTITINDGDENDFILTIEDTGIGISYDDQRRIFERFYMVDKSRSYNEKSTGLGLAIVKHNVENLKGTIDLKSQLNHGSVFTLRFPKSGTVSTH</sequence>
<dbReference type="InterPro" id="IPR050351">
    <property type="entry name" value="BphY/WalK/GraS-like"/>
</dbReference>
<dbReference type="InterPro" id="IPR036097">
    <property type="entry name" value="HisK_dim/P_sf"/>
</dbReference>
<keyword evidence="5" id="KW-0808">Transferase</keyword>
<dbReference type="EC" id="2.7.13.3" evidence="3"/>
<dbReference type="OrthoDB" id="9813151at2"/>
<dbReference type="PANTHER" id="PTHR45453:SF1">
    <property type="entry name" value="PHOSPHATE REGULON SENSOR PROTEIN PHOR"/>
    <property type="match status" value="1"/>
</dbReference>
<evidence type="ECO:0000256" key="6">
    <source>
        <dbReference type="ARBA" id="ARBA00022777"/>
    </source>
</evidence>
<accession>A0A134AC29</accession>
<dbReference type="AlphaFoldDB" id="A0A134AC29"/>
<dbReference type="Pfam" id="PF00512">
    <property type="entry name" value="HisKA"/>
    <property type="match status" value="1"/>
</dbReference>
<dbReference type="Gene3D" id="3.30.565.10">
    <property type="entry name" value="Histidine kinase-like ATPase, C-terminal domain"/>
    <property type="match status" value="1"/>
</dbReference>
<dbReference type="SMART" id="SM00387">
    <property type="entry name" value="HATPase_c"/>
    <property type="match status" value="1"/>
</dbReference>
<dbReference type="InterPro" id="IPR003594">
    <property type="entry name" value="HATPase_dom"/>
</dbReference>
<dbReference type="PATRIC" id="fig|755172.3.peg.1677"/>
<keyword evidence="7" id="KW-0902">Two-component regulatory system</keyword>
<dbReference type="SUPFAM" id="SSF47384">
    <property type="entry name" value="Homodimeric domain of signal transducing histidine kinase"/>
    <property type="match status" value="1"/>
</dbReference>
<dbReference type="SMART" id="SM00388">
    <property type="entry name" value="HisKA"/>
    <property type="match status" value="1"/>
</dbReference>
<evidence type="ECO:0000256" key="5">
    <source>
        <dbReference type="ARBA" id="ARBA00022679"/>
    </source>
</evidence>
<dbReference type="InterPro" id="IPR004358">
    <property type="entry name" value="Sig_transdc_His_kin-like_C"/>
</dbReference>
<reference evidence="11" key="1">
    <citation type="submission" date="2016-01" db="EMBL/GenBank/DDBJ databases">
        <authorList>
            <person name="Mitreva M."/>
            <person name="Pepin K.H."/>
            <person name="Mihindukulasuriya K.A."/>
            <person name="Fulton R."/>
            <person name="Fronick C."/>
            <person name="O'Laughlin M."/>
            <person name="Miner T."/>
            <person name="Herter B."/>
            <person name="Rosa B.A."/>
            <person name="Cordes M."/>
            <person name="Tomlinson C."/>
            <person name="Wollam A."/>
            <person name="Palsikar V.B."/>
            <person name="Mardis E.R."/>
            <person name="Wilson R.K."/>
        </authorList>
    </citation>
    <scope>NUCLEOTIDE SEQUENCE [LARGE SCALE GENOMIC DNA]</scope>
    <source>
        <strain evidence="11">DNF00729</strain>
    </source>
</reference>
<dbReference type="PANTHER" id="PTHR45453">
    <property type="entry name" value="PHOSPHATE REGULON SENSOR PROTEIN PHOR"/>
    <property type="match status" value="1"/>
</dbReference>
<dbReference type="Pfam" id="PF02518">
    <property type="entry name" value="HATPase_c"/>
    <property type="match status" value="1"/>
</dbReference>
<dbReference type="InterPro" id="IPR036890">
    <property type="entry name" value="HATPase_C_sf"/>
</dbReference>
<dbReference type="PRINTS" id="PR00344">
    <property type="entry name" value="BCTRLSENSOR"/>
</dbReference>
<dbReference type="STRING" id="755172.HMPREF1863_01716"/>
<dbReference type="PROSITE" id="PS50109">
    <property type="entry name" value="HIS_KIN"/>
    <property type="match status" value="1"/>
</dbReference>
<evidence type="ECO:0000256" key="8">
    <source>
        <dbReference type="ARBA" id="ARBA00023136"/>
    </source>
</evidence>
<name>A0A134AC29_9FIRM</name>
<comment type="subcellular location">
    <subcellularLocation>
        <location evidence="2">Membrane</location>
    </subcellularLocation>
</comment>
<dbReference type="InterPro" id="IPR003661">
    <property type="entry name" value="HisK_dim/P_dom"/>
</dbReference>
<keyword evidence="8" id="KW-0472">Membrane</keyword>
<dbReference type="GO" id="GO:0004721">
    <property type="term" value="F:phosphoprotein phosphatase activity"/>
    <property type="evidence" value="ECO:0007669"/>
    <property type="project" value="TreeGrafter"/>
</dbReference>
<dbReference type="Gene3D" id="1.10.287.130">
    <property type="match status" value="1"/>
</dbReference>
<keyword evidence="11" id="KW-1185">Reference proteome</keyword>
<comment type="catalytic activity">
    <reaction evidence="1">
        <text>ATP + protein L-histidine = ADP + protein N-phospho-L-histidine.</text>
        <dbReference type="EC" id="2.7.13.3"/>
    </reaction>
</comment>
<dbReference type="InterPro" id="IPR005467">
    <property type="entry name" value="His_kinase_dom"/>
</dbReference>
<dbReference type="CDD" id="cd00075">
    <property type="entry name" value="HATPase"/>
    <property type="match status" value="1"/>
</dbReference>
<evidence type="ECO:0000256" key="1">
    <source>
        <dbReference type="ARBA" id="ARBA00000085"/>
    </source>
</evidence>
<dbReference type="Gene3D" id="3.30.450.20">
    <property type="entry name" value="PAS domain"/>
    <property type="match status" value="1"/>
</dbReference>
<dbReference type="Proteomes" id="UP000070442">
    <property type="component" value="Unassembled WGS sequence"/>
</dbReference>
<evidence type="ECO:0000259" key="9">
    <source>
        <dbReference type="PROSITE" id="PS50109"/>
    </source>
</evidence>
<dbReference type="GO" id="GO:0000155">
    <property type="term" value="F:phosphorelay sensor kinase activity"/>
    <property type="evidence" value="ECO:0007669"/>
    <property type="project" value="InterPro"/>
</dbReference>
<dbReference type="RefSeq" id="WP_068369723.1">
    <property type="nucleotide sequence ID" value="NZ_KQ960182.1"/>
</dbReference>
<protein>
    <recommendedName>
        <fullName evidence="3">histidine kinase</fullName>
        <ecNumber evidence="3">2.7.13.3</ecNumber>
    </recommendedName>
</protein>
<evidence type="ECO:0000313" key="11">
    <source>
        <dbReference type="Proteomes" id="UP000070442"/>
    </source>
</evidence>
<dbReference type="GO" id="GO:0016036">
    <property type="term" value="P:cellular response to phosphate starvation"/>
    <property type="evidence" value="ECO:0007669"/>
    <property type="project" value="TreeGrafter"/>
</dbReference>
<dbReference type="SUPFAM" id="SSF55874">
    <property type="entry name" value="ATPase domain of HSP90 chaperone/DNA topoisomerase II/histidine kinase"/>
    <property type="match status" value="1"/>
</dbReference>
<dbReference type="GO" id="GO:0005886">
    <property type="term" value="C:plasma membrane"/>
    <property type="evidence" value="ECO:0007669"/>
    <property type="project" value="TreeGrafter"/>
</dbReference>
<proteinExistence type="predicted"/>
<dbReference type="CDD" id="cd00082">
    <property type="entry name" value="HisKA"/>
    <property type="match status" value="1"/>
</dbReference>
<evidence type="ECO:0000256" key="4">
    <source>
        <dbReference type="ARBA" id="ARBA00022553"/>
    </source>
</evidence>
<dbReference type="EMBL" id="LSDG01000045">
    <property type="protein sequence ID" value="KXB65208.1"/>
    <property type="molecule type" value="Genomic_DNA"/>
</dbReference>
<dbReference type="FunFam" id="1.10.287.130:FF:000001">
    <property type="entry name" value="Two-component sensor histidine kinase"/>
    <property type="match status" value="1"/>
</dbReference>
<evidence type="ECO:0000256" key="7">
    <source>
        <dbReference type="ARBA" id="ARBA00023012"/>
    </source>
</evidence>